<sequence length="209" mass="23723">MVVEASLLLPFFLVFVFLLITLVRIHIAEMALQTAVSETTKQFAAHMYPVELIYKGVKGKVENSNAAANWEDIKRKIEEAKDKLDGAEEFIGQFEAYIPDPLVAVLGYVKQIREQADRLKKDGKEAIRDKIIDPAVQTVFTSVLYDMADQSVLQKDRLTVTGVNFPDFGDRSDSLMEIEAEYIYYLSLPFIQKEIVLKRKASERAWLGA</sequence>
<keyword evidence="2" id="KW-0472">Membrane</keyword>
<evidence type="ECO:0000313" key="5">
    <source>
        <dbReference type="Proteomes" id="UP000239833"/>
    </source>
</evidence>
<keyword evidence="1" id="KW-0175">Coiled coil</keyword>
<organism evidence="3 5">
    <name type="scientific">Paenibacillus larvae subsp. larvae</name>
    <dbReference type="NCBI Taxonomy" id="147375"/>
    <lineage>
        <taxon>Bacteria</taxon>
        <taxon>Bacillati</taxon>
        <taxon>Bacillota</taxon>
        <taxon>Bacilli</taxon>
        <taxon>Bacillales</taxon>
        <taxon>Paenibacillaceae</taxon>
        <taxon>Paenibacillus</taxon>
    </lineage>
</organism>
<gene>
    <name evidence="3" type="primary">tadE</name>
    <name evidence="3" type="ORF">ERICIII_01885</name>
    <name evidence="4" type="ORF">ERICV_03267</name>
</gene>
<reference evidence="3 6" key="2">
    <citation type="journal article" date="2020" name="Int. J. Med. Microbiol.">
        <title>Discovery of Paenibacillus larvae ERIC V: Phenotypic and genomic comparison to genotypes ERIC I-IV reveal different inventories of virulence factors which correlate with epidemiological prevalences of American Foulbrood.</title>
        <authorList>
            <person name="Beims H."/>
            <person name="Bunk B."/>
            <person name="Erler S."/>
            <person name="Mohr K.I."/>
            <person name="Sproer C."/>
            <person name="Pradella S."/>
            <person name="Gunther G."/>
            <person name="Rohde M."/>
            <person name="von der Ohe W."/>
            <person name="Steinert M."/>
        </authorList>
    </citation>
    <scope>NUCLEOTIDE SEQUENCE</scope>
    <source>
        <strain evidence="3">Eric_III</strain>
        <strain evidence="4">Eric_V</strain>
    </source>
</reference>
<dbReference type="AlphaFoldDB" id="A0A2L1UD35"/>
<dbReference type="Proteomes" id="UP000239833">
    <property type="component" value="Chromosome"/>
</dbReference>
<feature type="transmembrane region" description="Helical" evidence="2">
    <location>
        <begin position="6"/>
        <end position="25"/>
    </location>
</feature>
<evidence type="ECO:0000313" key="4">
    <source>
        <dbReference type="EMBL" id="QHZ52379.1"/>
    </source>
</evidence>
<name>A0A2L1UD35_9BACL</name>
<accession>A0A6C0QUE1</accession>
<evidence type="ECO:0000256" key="2">
    <source>
        <dbReference type="SAM" id="Phobius"/>
    </source>
</evidence>
<accession>A0A8B6WU76</accession>
<protein>
    <submittedName>
        <fullName evidence="3">TadE-like protein</fullName>
    </submittedName>
</protein>
<dbReference type="STRING" id="147375.BXP28_07540"/>
<proteinExistence type="predicted"/>
<dbReference type="Proteomes" id="UP000464330">
    <property type="component" value="Chromosome"/>
</dbReference>
<dbReference type="EMBL" id="CP019717">
    <property type="protein sequence ID" value="QHZ52379.1"/>
    <property type="molecule type" value="Genomic_DNA"/>
</dbReference>
<dbReference type="EMBL" id="CP019655">
    <property type="protein sequence ID" value="AVF26058.1"/>
    <property type="molecule type" value="Genomic_DNA"/>
</dbReference>
<keyword evidence="2" id="KW-0812">Transmembrane</keyword>
<evidence type="ECO:0000313" key="6">
    <source>
        <dbReference type="Proteomes" id="UP000464330"/>
    </source>
</evidence>
<reference evidence="5" key="1">
    <citation type="submission" date="2017-02" db="EMBL/GenBank/DDBJ databases">
        <title>Delineation of Paenibacillus larvae strains originating from foulbrood outbreaks.</title>
        <authorList>
            <person name="Beims H."/>
            <person name="Bunk B."/>
            <person name="Sproeer C."/>
            <person name="Mohr K.I."/>
            <person name="Pradella S."/>
            <person name="Guenther G."/>
            <person name="Rohde M."/>
            <person name="von der Ohe W."/>
            <person name="Steinert M."/>
        </authorList>
    </citation>
    <scope>NUCLEOTIDE SEQUENCE [LARGE SCALE GENOMIC DNA]</scope>
    <source>
        <strain evidence="5">Eric_III</strain>
    </source>
</reference>
<evidence type="ECO:0000256" key="1">
    <source>
        <dbReference type="SAM" id="Coils"/>
    </source>
</evidence>
<keyword evidence="2" id="KW-1133">Transmembrane helix</keyword>
<evidence type="ECO:0000313" key="3">
    <source>
        <dbReference type="EMBL" id="AVF26058.1"/>
    </source>
</evidence>
<accession>A0A2L1UD35</accession>
<feature type="coiled-coil region" evidence="1">
    <location>
        <begin position="63"/>
        <end position="129"/>
    </location>
</feature>